<accession>A0A077K0I6</accession>
<evidence type="ECO:0000313" key="1">
    <source>
        <dbReference type="EMBL" id="BAP25706.1"/>
    </source>
</evidence>
<reference evidence="1" key="1">
    <citation type="submission" date="2013-09" db="EMBL/GenBank/DDBJ databases">
        <title>Analysis of type B2 neurotoxin-encoding plasmid in Clostridium botulinum.</title>
        <authorList>
            <person name="Hosomi K."/>
            <person name="Sakaguchi Y."/>
            <person name="Gotoh K."/>
            <person name="Nakamura K."/>
            <person name="Kohda T."/>
            <person name="Mukamoto M."/>
            <person name="Iida T."/>
            <person name="Kozaki S."/>
        </authorList>
    </citation>
    <scope>NUCLEOTIDE SEQUENCE</scope>
    <source>
        <strain evidence="1">111</strain>
        <plasmid evidence="1">pCB111</plasmid>
    </source>
</reference>
<name>A0A077K0I6_CLOBO</name>
<dbReference type="InterPro" id="IPR027417">
    <property type="entry name" value="P-loop_NTPase"/>
</dbReference>
<dbReference type="EMBL" id="AB855771">
    <property type="protein sequence ID" value="BAP25706.1"/>
    <property type="molecule type" value="Genomic_DNA"/>
</dbReference>
<evidence type="ECO:0008006" key="2">
    <source>
        <dbReference type="Google" id="ProtNLM"/>
    </source>
</evidence>
<dbReference type="Gene3D" id="3.40.50.300">
    <property type="entry name" value="P-loop containing nucleotide triphosphate hydrolases"/>
    <property type="match status" value="1"/>
</dbReference>
<dbReference type="RefSeq" id="WP_032072449.1">
    <property type="nucleotide sequence ID" value="NC_025146.1"/>
</dbReference>
<protein>
    <recommendedName>
        <fullName evidence="2">AAA domain-containing protein</fullName>
    </recommendedName>
</protein>
<organism evidence="1">
    <name type="scientific">Clostridium botulinum</name>
    <dbReference type="NCBI Taxonomy" id="1491"/>
    <lineage>
        <taxon>Bacteria</taxon>
        <taxon>Bacillati</taxon>
        <taxon>Bacillota</taxon>
        <taxon>Clostridia</taxon>
        <taxon>Eubacteriales</taxon>
        <taxon>Clostridiaceae</taxon>
        <taxon>Clostridium</taxon>
    </lineage>
</organism>
<dbReference type="SUPFAM" id="SSF52540">
    <property type="entry name" value="P-loop containing nucleoside triphosphate hydrolases"/>
    <property type="match status" value="1"/>
</dbReference>
<proteinExistence type="predicted"/>
<sequence length="379" mass="43388">MFIILTLSINNVKAVYNKKNMIIVTSEYSVNIWSKILKNKLTKIIIDNSFGWNIEEIINTTLIIDLDDFIKKVNENNIAKKSTELEKNDINHSSTNKKARFTQNQTFVPIEKEKSNIKVKHSSLETIDTQNIDTQTIDTQKSLNNEEESYKAKDKDFMISEKINNNKFNITKNIKNKIIMPKAQSLNFDNKTIIITSEKGGIGKTTYIYNLINSISNTLFIDLNFQEGGSDLSFMLNLPQNPNITTFLLEKNFNKSVLSISNNNLILQAPMYSNSIKYLDKCFIANIKNSFQGNIFIDMPHLSINECYYDILNDSDVILIISAGSKSEVSRIVTKYKDLLDKVTILLTDNNTDFLLNLNVKYFLLRPDIISTLNNIRLG</sequence>
<keyword evidence="1" id="KW-0614">Plasmid</keyword>
<geneLocation type="plasmid" evidence="1">
    <name>pCB111</name>
</geneLocation>
<dbReference type="AlphaFoldDB" id="A0A077K0I6"/>